<evidence type="ECO:0000313" key="9">
    <source>
        <dbReference type="Proteomes" id="UP000070107"/>
    </source>
</evidence>
<reference evidence="8 9" key="1">
    <citation type="submission" date="2015-11" db="EMBL/GenBank/DDBJ databases">
        <title>Draft genome sequence of Paramesorhizobium deserti A-3-E, a strain highly resistant to diverse beta-lactam antibiotics.</title>
        <authorList>
            <person name="Lv R."/>
            <person name="Yang X."/>
            <person name="Fang N."/>
            <person name="Guo J."/>
            <person name="Luo X."/>
            <person name="Peng F."/>
            <person name="Yang R."/>
            <person name="Cui Y."/>
            <person name="Fang C."/>
            <person name="Song Y."/>
        </authorList>
    </citation>
    <scope>NUCLEOTIDE SEQUENCE [LARGE SCALE GENOMIC DNA]</scope>
    <source>
        <strain evidence="8 9">A-3-E</strain>
    </source>
</reference>
<evidence type="ECO:0000256" key="4">
    <source>
        <dbReference type="ARBA" id="ARBA00022692"/>
    </source>
</evidence>
<dbReference type="PIRSF" id="PIRSF019239">
    <property type="entry name" value="MrpE"/>
    <property type="match status" value="1"/>
</dbReference>
<keyword evidence="9" id="KW-1185">Reference proteome</keyword>
<evidence type="ECO:0000256" key="3">
    <source>
        <dbReference type="ARBA" id="ARBA00022475"/>
    </source>
</evidence>
<feature type="transmembrane region" description="Helical" evidence="7">
    <location>
        <begin position="54"/>
        <end position="71"/>
    </location>
</feature>
<dbReference type="PANTHER" id="PTHR34584">
    <property type="entry name" value="NA(+)/H(+) ANTIPORTER SUBUNIT E1"/>
    <property type="match status" value="1"/>
</dbReference>
<gene>
    <name evidence="8" type="ORF">ATN84_01375</name>
</gene>
<proteinExistence type="inferred from homology"/>
<evidence type="ECO:0000313" key="8">
    <source>
        <dbReference type="EMBL" id="KXF78475.1"/>
    </source>
</evidence>
<evidence type="ECO:0000256" key="6">
    <source>
        <dbReference type="ARBA" id="ARBA00023136"/>
    </source>
</evidence>
<dbReference type="InterPro" id="IPR002758">
    <property type="entry name" value="Cation_antiport_E"/>
</dbReference>
<sequence length="160" mass="17929">MTRLLPYPLLALSLFLMWLLLNGVSAGQLLLGAAVAFGATWAMRALDPSKPRIRRWRVAAILFAGVFVDIIKSNFDAARIILLRSGRARPALVHVPLALRDPTGLAVLACILTCMPGTAWIEYNATSRELLMHVLDAEAEEYWGDLVKQRYERPLREIFE</sequence>
<protein>
    <submittedName>
        <fullName evidence="8">Cation:proton antiporter</fullName>
    </submittedName>
</protein>
<evidence type="ECO:0000256" key="7">
    <source>
        <dbReference type="SAM" id="Phobius"/>
    </source>
</evidence>
<evidence type="ECO:0000256" key="2">
    <source>
        <dbReference type="ARBA" id="ARBA00006228"/>
    </source>
</evidence>
<keyword evidence="5 7" id="KW-1133">Transmembrane helix</keyword>
<evidence type="ECO:0000256" key="1">
    <source>
        <dbReference type="ARBA" id="ARBA00004651"/>
    </source>
</evidence>
<dbReference type="GO" id="GO:0005886">
    <property type="term" value="C:plasma membrane"/>
    <property type="evidence" value="ECO:0007669"/>
    <property type="project" value="UniProtKB-SubCell"/>
</dbReference>
<dbReference type="GO" id="GO:0008324">
    <property type="term" value="F:monoatomic cation transmembrane transporter activity"/>
    <property type="evidence" value="ECO:0007669"/>
    <property type="project" value="InterPro"/>
</dbReference>
<dbReference type="AlphaFoldDB" id="A0A135HZ66"/>
<dbReference type="Proteomes" id="UP000070107">
    <property type="component" value="Unassembled WGS sequence"/>
</dbReference>
<name>A0A135HZ66_9HYPH</name>
<comment type="subcellular location">
    <subcellularLocation>
        <location evidence="1">Cell membrane</location>
        <topology evidence="1">Multi-pass membrane protein</topology>
    </subcellularLocation>
</comment>
<keyword evidence="4 7" id="KW-0812">Transmembrane</keyword>
<dbReference type="PANTHER" id="PTHR34584:SF1">
    <property type="entry name" value="NA(+)_H(+) ANTIPORTER SUBUNIT E1"/>
    <property type="match status" value="1"/>
</dbReference>
<organism evidence="8 9">
    <name type="scientific">Paramesorhizobium deserti</name>
    <dbReference type="NCBI Taxonomy" id="1494590"/>
    <lineage>
        <taxon>Bacteria</taxon>
        <taxon>Pseudomonadati</taxon>
        <taxon>Pseudomonadota</taxon>
        <taxon>Alphaproteobacteria</taxon>
        <taxon>Hyphomicrobiales</taxon>
        <taxon>Phyllobacteriaceae</taxon>
        <taxon>Paramesorhizobium</taxon>
    </lineage>
</organism>
<accession>A0A135HZ66</accession>
<dbReference type="Pfam" id="PF01899">
    <property type="entry name" value="MNHE"/>
    <property type="match status" value="1"/>
</dbReference>
<comment type="caution">
    <text evidence="8">The sequence shown here is derived from an EMBL/GenBank/DDBJ whole genome shotgun (WGS) entry which is preliminary data.</text>
</comment>
<dbReference type="OrthoDB" id="9807187at2"/>
<evidence type="ECO:0000256" key="5">
    <source>
        <dbReference type="ARBA" id="ARBA00022989"/>
    </source>
</evidence>
<comment type="similarity">
    <text evidence="2">Belongs to the CPA3 antiporters (TC 2.A.63) subunit E family.</text>
</comment>
<dbReference type="RefSeq" id="WP_068879744.1">
    <property type="nucleotide sequence ID" value="NZ_LNTU01000001.1"/>
</dbReference>
<keyword evidence="3" id="KW-1003">Cell membrane</keyword>
<keyword evidence="6 7" id="KW-0472">Membrane</keyword>
<dbReference type="NCBIfam" id="NF006520">
    <property type="entry name" value="PRK08965.1-4"/>
    <property type="match status" value="1"/>
</dbReference>
<dbReference type="STRING" id="1494590.ATN84_01375"/>
<dbReference type="EMBL" id="LNTU01000001">
    <property type="protein sequence ID" value="KXF78475.1"/>
    <property type="molecule type" value="Genomic_DNA"/>
</dbReference>